<keyword evidence="3" id="KW-0032">Aminotransferase</keyword>
<evidence type="ECO:0000313" key="8">
    <source>
        <dbReference type="EMBL" id="KAK7493331.1"/>
    </source>
</evidence>
<keyword evidence="9" id="KW-1185">Reference proteome</keyword>
<dbReference type="GO" id="GO:0034386">
    <property type="term" value="F:4-aminobutyrate:2-oxoglutarate transaminase activity"/>
    <property type="evidence" value="ECO:0007669"/>
    <property type="project" value="UniProtKB-EC"/>
</dbReference>
<comment type="catalytic activity">
    <reaction evidence="6">
        <text>4-aminobutanoate + 2-oxoglutarate = succinate semialdehyde + L-glutamate</text>
        <dbReference type="Rhea" id="RHEA:23352"/>
        <dbReference type="ChEBI" id="CHEBI:16810"/>
        <dbReference type="ChEBI" id="CHEBI:29985"/>
        <dbReference type="ChEBI" id="CHEBI:57706"/>
        <dbReference type="ChEBI" id="CHEBI:59888"/>
        <dbReference type="EC" id="2.6.1.19"/>
    </reaction>
</comment>
<comment type="caution">
    <text evidence="8">The sequence shown here is derived from an EMBL/GenBank/DDBJ whole genome shotgun (WGS) entry which is preliminary data.</text>
</comment>
<keyword evidence="5 7" id="KW-0663">Pyridoxal phosphate</keyword>
<dbReference type="SUPFAM" id="SSF53383">
    <property type="entry name" value="PLP-dependent transferases"/>
    <property type="match status" value="1"/>
</dbReference>
<evidence type="ECO:0008006" key="10">
    <source>
        <dbReference type="Google" id="ProtNLM"/>
    </source>
</evidence>
<proteinExistence type="inferred from homology"/>
<dbReference type="EMBL" id="JACVVK020000094">
    <property type="protein sequence ID" value="KAK7493331.1"/>
    <property type="molecule type" value="Genomic_DNA"/>
</dbReference>
<dbReference type="FunFam" id="3.40.640.10:FF:000073">
    <property type="entry name" value="Probable 4-aminobutyrate aminotransferase"/>
    <property type="match status" value="1"/>
</dbReference>
<dbReference type="Gene3D" id="3.90.1150.10">
    <property type="entry name" value="Aspartate Aminotransferase, domain 1"/>
    <property type="match status" value="1"/>
</dbReference>
<dbReference type="Gene3D" id="3.40.640.10">
    <property type="entry name" value="Type I PLP-dependent aspartate aminotransferase-like (Major domain)"/>
    <property type="match status" value="1"/>
</dbReference>
<evidence type="ECO:0000256" key="4">
    <source>
        <dbReference type="ARBA" id="ARBA00022679"/>
    </source>
</evidence>
<organism evidence="8 9">
    <name type="scientific">Batillaria attramentaria</name>
    <dbReference type="NCBI Taxonomy" id="370345"/>
    <lineage>
        <taxon>Eukaryota</taxon>
        <taxon>Metazoa</taxon>
        <taxon>Spiralia</taxon>
        <taxon>Lophotrochozoa</taxon>
        <taxon>Mollusca</taxon>
        <taxon>Gastropoda</taxon>
        <taxon>Caenogastropoda</taxon>
        <taxon>Sorbeoconcha</taxon>
        <taxon>Cerithioidea</taxon>
        <taxon>Batillariidae</taxon>
        <taxon>Batillaria</taxon>
    </lineage>
</organism>
<keyword evidence="4" id="KW-0808">Transferase</keyword>
<dbReference type="InterPro" id="IPR015424">
    <property type="entry name" value="PyrdxlP-dep_Trfase"/>
</dbReference>
<dbReference type="InterPro" id="IPR015421">
    <property type="entry name" value="PyrdxlP-dep_Trfase_major"/>
</dbReference>
<gene>
    <name evidence="8" type="ORF">BaRGS_00015457</name>
</gene>
<name>A0ABD0L1G8_9CAEN</name>
<dbReference type="CDD" id="cd00610">
    <property type="entry name" value="OAT_like"/>
    <property type="match status" value="1"/>
</dbReference>
<dbReference type="PANTHER" id="PTHR43206:SF1">
    <property type="entry name" value="4-AMINOBUTYRATE AMINOTRANSFERASE, MITOCHONDRIAL"/>
    <property type="match status" value="1"/>
</dbReference>
<dbReference type="Pfam" id="PF00202">
    <property type="entry name" value="Aminotran_3"/>
    <property type="match status" value="1"/>
</dbReference>
<evidence type="ECO:0000256" key="5">
    <source>
        <dbReference type="ARBA" id="ARBA00022898"/>
    </source>
</evidence>
<dbReference type="PIRSF" id="PIRSF000521">
    <property type="entry name" value="Transaminase_4ab_Lys_Orn"/>
    <property type="match status" value="1"/>
</dbReference>
<sequence>MVVRQNHQPPLPTVTKSTILTIGFTLLLKDKQIFKGEPLCPKMRTPVPGPMSKRLKEDLGKIQECGAVEFFADYDRSRGNFIFDVDNNLMLDFHNQLGTNPLGYNHPAFTEVLRNPEFQSSFVNRPSLGLFPPRDHVRRLKTTLMSVAPQGLTNVHTFSGGTTAVEFGLKAMFMLYQINKRGSPYPTQEEMASCLRGHKPGTPDLSILSFNNAFHGRTMGALALTHNRWEFKVDLPQPNWPVADFPQMQYPLNEHEIDNIKEEVRCLEMVKNLFETYKKNGSPVAGIVCEPIQSEGGDNYASPIFFQGLQDIAKENGACLMMDEVQTGCGVTGRFWAHEHLYLREPPDVVAFGKKMVIAGIYLRPELRPQQPARIFNTWLGDPAKLALCSAVLEVIEKEKLVNNAHACGVYLLTELENVQKQNPTVLSRVRGLGLLASVDFPTTKIRNMVVERLRELGVNAGISGKYSMRVRPTLTIGRQHVDIFIDTLRHVIKDLRFRRAFDD</sequence>
<dbReference type="Proteomes" id="UP001519460">
    <property type="component" value="Unassembled WGS sequence"/>
</dbReference>
<dbReference type="AlphaFoldDB" id="A0ABD0L1G8"/>
<dbReference type="PANTHER" id="PTHR43206">
    <property type="entry name" value="AMINOTRANSFERASE"/>
    <property type="match status" value="1"/>
</dbReference>
<protein>
    <recommendedName>
        <fullName evidence="10">4-aminobutyrate--2-oxoglutarate transaminase</fullName>
    </recommendedName>
</protein>
<comment type="similarity">
    <text evidence="2 7">Belongs to the class-III pyridoxal-phosphate-dependent aminotransferase family.</text>
</comment>
<evidence type="ECO:0000313" key="9">
    <source>
        <dbReference type="Proteomes" id="UP001519460"/>
    </source>
</evidence>
<reference evidence="8 9" key="1">
    <citation type="journal article" date="2023" name="Sci. Data">
        <title>Genome assembly of the Korean intertidal mud-creeper Batillaria attramentaria.</title>
        <authorList>
            <person name="Patra A.K."/>
            <person name="Ho P.T."/>
            <person name="Jun S."/>
            <person name="Lee S.J."/>
            <person name="Kim Y."/>
            <person name="Won Y.J."/>
        </authorList>
    </citation>
    <scope>NUCLEOTIDE SEQUENCE [LARGE SCALE GENOMIC DNA]</scope>
    <source>
        <strain evidence="8">Wonlab-2016</strain>
    </source>
</reference>
<dbReference type="InterPro" id="IPR005814">
    <property type="entry name" value="Aminotrans_3"/>
</dbReference>
<evidence type="ECO:0000256" key="7">
    <source>
        <dbReference type="RuleBase" id="RU003560"/>
    </source>
</evidence>
<evidence type="ECO:0000256" key="3">
    <source>
        <dbReference type="ARBA" id="ARBA00022576"/>
    </source>
</evidence>
<accession>A0ABD0L1G8</accession>
<evidence type="ECO:0000256" key="6">
    <source>
        <dbReference type="ARBA" id="ARBA00048021"/>
    </source>
</evidence>
<evidence type="ECO:0000256" key="2">
    <source>
        <dbReference type="ARBA" id="ARBA00008954"/>
    </source>
</evidence>
<dbReference type="InterPro" id="IPR015422">
    <property type="entry name" value="PyrdxlP-dep_Trfase_small"/>
</dbReference>
<evidence type="ECO:0000256" key="1">
    <source>
        <dbReference type="ARBA" id="ARBA00001933"/>
    </source>
</evidence>
<comment type="cofactor">
    <cofactor evidence="1">
        <name>pyridoxal 5'-phosphate</name>
        <dbReference type="ChEBI" id="CHEBI:597326"/>
    </cofactor>
</comment>